<comment type="similarity">
    <text evidence="1 5">Belongs to the universal ribosomal protein uS5 family.</text>
</comment>
<evidence type="ECO:0000256" key="2">
    <source>
        <dbReference type="ARBA" id="ARBA00022980"/>
    </source>
</evidence>
<sequence>MHGRSVGPPDPIGEDHFEGFDTKILEMKTVANMDSNYGEIRRFSVFAFTGNKEGLAGFSLGKALDGRGALKRKRNRAGQKLLYIERYKEHTILHNFYTRFGATQIYVYKKPEGFGLDCHRAIKAICELIGIKDLYAKVNGSTNFQHVVKAFMLGLIRQRSHAQLSEDKALYLVEHREDFQNFPVVIGEPNHCRSEDEIKYEGE</sequence>
<dbReference type="InterPro" id="IPR020568">
    <property type="entry name" value="Ribosomal_Su5_D2-typ_SF"/>
</dbReference>
<dbReference type="InterPro" id="IPR000851">
    <property type="entry name" value="Ribosomal_uS5"/>
</dbReference>
<gene>
    <name evidence="7" type="ORF">ODALV1_LOCUS5650</name>
</gene>
<dbReference type="Pfam" id="PF00333">
    <property type="entry name" value="Ribosomal_S5"/>
    <property type="match status" value="1"/>
</dbReference>
<reference evidence="7 8" key="1">
    <citation type="submission" date="2024-08" db="EMBL/GenBank/DDBJ databases">
        <authorList>
            <person name="Cucini C."/>
            <person name="Frati F."/>
        </authorList>
    </citation>
    <scope>NUCLEOTIDE SEQUENCE [LARGE SCALE GENOMIC DNA]</scope>
</reference>
<dbReference type="Gene3D" id="3.30.160.20">
    <property type="match status" value="1"/>
</dbReference>
<dbReference type="SUPFAM" id="SSF54768">
    <property type="entry name" value="dsRNA-binding domain-like"/>
    <property type="match status" value="1"/>
</dbReference>
<protein>
    <recommendedName>
        <fullName evidence="6">S5 DRBM domain-containing protein</fullName>
    </recommendedName>
</protein>
<keyword evidence="3 4" id="KW-0687">Ribonucleoprotein</keyword>
<dbReference type="EMBL" id="CAXLJM020000017">
    <property type="protein sequence ID" value="CAL8083961.1"/>
    <property type="molecule type" value="Genomic_DNA"/>
</dbReference>
<dbReference type="Proteomes" id="UP001642540">
    <property type="component" value="Unassembled WGS sequence"/>
</dbReference>
<name>A0ABP1Q3D2_9HEXA</name>
<evidence type="ECO:0000313" key="7">
    <source>
        <dbReference type="EMBL" id="CAL8083961.1"/>
    </source>
</evidence>
<dbReference type="PANTHER" id="PTHR48277:SF1">
    <property type="entry name" value="MITOCHONDRIAL RIBOSOMAL PROTEIN S5"/>
    <property type="match status" value="1"/>
</dbReference>
<dbReference type="InterPro" id="IPR013810">
    <property type="entry name" value="Ribosomal_uS5_N"/>
</dbReference>
<comment type="caution">
    <text evidence="7">The sequence shown here is derived from an EMBL/GenBank/DDBJ whole genome shotgun (WGS) entry which is preliminary data.</text>
</comment>
<organism evidence="7 8">
    <name type="scientific">Orchesella dallaii</name>
    <dbReference type="NCBI Taxonomy" id="48710"/>
    <lineage>
        <taxon>Eukaryota</taxon>
        <taxon>Metazoa</taxon>
        <taxon>Ecdysozoa</taxon>
        <taxon>Arthropoda</taxon>
        <taxon>Hexapoda</taxon>
        <taxon>Collembola</taxon>
        <taxon>Entomobryomorpha</taxon>
        <taxon>Entomobryoidea</taxon>
        <taxon>Orchesellidae</taxon>
        <taxon>Orchesellinae</taxon>
        <taxon>Orchesella</taxon>
    </lineage>
</organism>
<dbReference type="PANTHER" id="PTHR48277">
    <property type="entry name" value="MITOCHONDRIAL RIBOSOMAL PROTEIN S5"/>
    <property type="match status" value="1"/>
</dbReference>
<evidence type="ECO:0000256" key="4">
    <source>
        <dbReference type="PROSITE-ProRule" id="PRU00268"/>
    </source>
</evidence>
<feature type="domain" description="S5 DRBM" evidence="6">
    <location>
        <begin position="20"/>
        <end position="84"/>
    </location>
</feature>
<proteinExistence type="inferred from homology"/>
<evidence type="ECO:0000313" key="8">
    <source>
        <dbReference type="Proteomes" id="UP001642540"/>
    </source>
</evidence>
<dbReference type="Pfam" id="PF03719">
    <property type="entry name" value="Ribosomal_S5_C"/>
    <property type="match status" value="1"/>
</dbReference>
<dbReference type="SUPFAM" id="SSF54211">
    <property type="entry name" value="Ribosomal protein S5 domain 2-like"/>
    <property type="match status" value="1"/>
</dbReference>
<keyword evidence="2 4" id="KW-0689">Ribosomal protein</keyword>
<dbReference type="Gene3D" id="3.30.230.10">
    <property type="match status" value="1"/>
</dbReference>
<accession>A0ABP1Q3D2</accession>
<evidence type="ECO:0000256" key="1">
    <source>
        <dbReference type="ARBA" id="ARBA00008945"/>
    </source>
</evidence>
<keyword evidence="8" id="KW-1185">Reference proteome</keyword>
<evidence type="ECO:0000256" key="3">
    <source>
        <dbReference type="ARBA" id="ARBA00023274"/>
    </source>
</evidence>
<dbReference type="InterPro" id="IPR014721">
    <property type="entry name" value="Ribsml_uS5_D2-typ_fold_subgr"/>
</dbReference>
<dbReference type="PROSITE" id="PS50881">
    <property type="entry name" value="S5_DSRBD"/>
    <property type="match status" value="1"/>
</dbReference>
<evidence type="ECO:0000256" key="5">
    <source>
        <dbReference type="RuleBase" id="RU003823"/>
    </source>
</evidence>
<dbReference type="InterPro" id="IPR005324">
    <property type="entry name" value="Ribosomal_uS5_C"/>
</dbReference>
<evidence type="ECO:0000259" key="6">
    <source>
        <dbReference type="PROSITE" id="PS50881"/>
    </source>
</evidence>